<accession>A0A7X6GXF7</accession>
<evidence type="ECO:0000313" key="2">
    <source>
        <dbReference type="EMBL" id="NKX43313.1"/>
    </source>
</evidence>
<dbReference type="AlphaFoldDB" id="A0A7X6GXF7"/>
<dbReference type="CDD" id="cd00093">
    <property type="entry name" value="HTH_XRE"/>
    <property type="match status" value="1"/>
</dbReference>
<proteinExistence type="predicted"/>
<name>A0A7X6GXF7_9RHOB</name>
<sequence length="92" mass="10803">MSARDSLNNFEVGARLRVLREMLQLGKMEMADEHGIDRTNYGRMEAGTRRLPIEIGYRLAERCHVTLDWLYRGRWDHLTLEMAERLRKVGNG</sequence>
<reference evidence="2 3" key="1">
    <citation type="submission" date="2020-04" db="EMBL/GenBank/DDBJ databases">
        <authorList>
            <person name="Yoon J."/>
        </authorList>
    </citation>
    <scope>NUCLEOTIDE SEQUENCE [LARGE SCALE GENOMIC DNA]</scope>
    <source>
        <strain evidence="2 3">KMU-115</strain>
    </source>
</reference>
<evidence type="ECO:0000313" key="3">
    <source>
        <dbReference type="Proteomes" id="UP000526408"/>
    </source>
</evidence>
<dbReference type="SUPFAM" id="SSF47413">
    <property type="entry name" value="lambda repressor-like DNA-binding domains"/>
    <property type="match status" value="1"/>
</dbReference>
<dbReference type="EMBL" id="JAAZQQ010000001">
    <property type="protein sequence ID" value="NKX43313.1"/>
    <property type="molecule type" value="Genomic_DNA"/>
</dbReference>
<dbReference type="SMART" id="SM00530">
    <property type="entry name" value="HTH_XRE"/>
    <property type="match status" value="1"/>
</dbReference>
<gene>
    <name evidence="2" type="ORF">HCU73_01825</name>
</gene>
<organism evidence="2 3">
    <name type="scientific">Roseicyclus persicicus</name>
    <dbReference type="NCBI Taxonomy" id="2650661"/>
    <lineage>
        <taxon>Bacteria</taxon>
        <taxon>Pseudomonadati</taxon>
        <taxon>Pseudomonadota</taxon>
        <taxon>Alphaproteobacteria</taxon>
        <taxon>Rhodobacterales</taxon>
        <taxon>Roseobacteraceae</taxon>
        <taxon>Roseicyclus</taxon>
    </lineage>
</organism>
<comment type="caution">
    <text evidence="2">The sequence shown here is derived from an EMBL/GenBank/DDBJ whole genome shotgun (WGS) entry which is preliminary data.</text>
</comment>
<dbReference type="Gene3D" id="1.10.260.40">
    <property type="entry name" value="lambda repressor-like DNA-binding domains"/>
    <property type="match status" value="1"/>
</dbReference>
<dbReference type="Proteomes" id="UP000526408">
    <property type="component" value="Unassembled WGS sequence"/>
</dbReference>
<evidence type="ECO:0000259" key="1">
    <source>
        <dbReference type="PROSITE" id="PS50943"/>
    </source>
</evidence>
<dbReference type="InterPro" id="IPR001387">
    <property type="entry name" value="Cro/C1-type_HTH"/>
</dbReference>
<dbReference type="InterPro" id="IPR010982">
    <property type="entry name" value="Lambda_DNA-bd_dom_sf"/>
</dbReference>
<keyword evidence="3" id="KW-1185">Reference proteome</keyword>
<dbReference type="GO" id="GO:0003677">
    <property type="term" value="F:DNA binding"/>
    <property type="evidence" value="ECO:0007669"/>
    <property type="project" value="InterPro"/>
</dbReference>
<protein>
    <submittedName>
        <fullName evidence="2">Helix-turn-helix transcriptional regulator</fullName>
    </submittedName>
</protein>
<dbReference type="Pfam" id="PF12844">
    <property type="entry name" value="HTH_19"/>
    <property type="match status" value="1"/>
</dbReference>
<feature type="domain" description="HTH cro/C1-type" evidence="1">
    <location>
        <begin position="16"/>
        <end position="70"/>
    </location>
</feature>
<dbReference type="PROSITE" id="PS50943">
    <property type="entry name" value="HTH_CROC1"/>
    <property type="match status" value="1"/>
</dbReference>